<evidence type="ECO:0008006" key="19">
    <source>
        <dbReference type="Google" id="ProtNLM"/>
    </source>
</evidence>
<evidence type="ECO:0000256" key="12">
    <source>
        <dbReference type="PROSITE-ProRule" id="PRU01360"/>
    </source>
</evidence>
<protein>
    <recommendedName>
        <fullName evidence="19">TonB-dependent receptor plug domain-containing protein</fullName>
    </recommendedName>
</protein>
<evidence type="ECO:0000259" key="15">
    <source>
        <dbReference type="Pfam" id="PF00593"/>
    </source>
</evidence>
<evidence type="ECO:0000256" key="7">
    <source>
        <dbReference type="ARBA" id="ARBA00023004"/>
    </source>
</evidence>
<dbReference type="InterPro" id="IPR039426">
    <property type="entry name" value="TonB-dep_rcpt-like"/>
</dbReference>
<gene>
    <name evidence="17" type="ORF">Xmlh_16000</name>
</gene>
<evidence type="ECO:0000256" key="11">
    <source>
        <dbReference type="ARBA" id="ARBA00023237"/>
    </source>
</evidence>
<comment type="similarity">
    <text evidence="12 13">Belongs to the TonB-dependent receptor family.</text>
</comment>
<keyword evidence="2 12" id="KW-0813">Transport</keyword>
<evidence type="ECO:0000256" key="6">
    <source>
        <dbReference type="ARBA" id="ARBA00022729"/>
    </source>
</evidence>
<dbReference type="Gene3D" id="2.40.170.20">
    <property type="entry name" value="TonB-dependent receptor, beta-barrel domain"/>
    <property type="match status" value="1"/>
</dbReference>
<keyword evidence="8" id="KW-0406">Ion transport</keyword>
<dbReference type="PANTHER" id="PTHR32552">
    <property type="entry name" value="FERRICHROME IRON RECEPTOR-RELATED"/>
    <property type="match status" value="1"/>
</dbReference>
<feature type="domain" description="TonB-dependent receptor-like beta-barrel" evidence="15">
    <location>
        <begin position="236"/>
        <end position="476"/>
    </location>
</feature>
<keyword evidence="11 12" id="KW-0998">Cell outer membrane</keyword>
<feature type="domain" description="TonB-dependent receptor plug" evidence="16">
    <location>
        <begin position="56"/>
        <end position="160"/>
    </location>
</feature>
<evidence type="ECO:0000256" key="8">
    <source>
        <dbReference type="ARBA" id="ARBA00023065"/>
    </source>
</evidence>
<evidence type="ECO:0000256" key="14">
    <source>
        <dbReference type="SAM" id="MobiDB-lite"/>
    </source>
</evidence>
<dbReference type="InterPro" id="IPR036942">
    <property type="entry name" value="Beta-barrel_TonB_sf"/>
</dbReference>
<keyword evidence="6" id="KW-0732">Signal</keyword>
<keyword evidence="4" id="KW-0410">Iron transport</keyword>
<name>A0A1T1NWT5_9XANT</name>
<keyword evidence="10 12" id="KW-0472">Membrane</keyword>
<dbReference type="AlphaFoldDB" id="A0A1T1NWT5"/>
<comment type="caution">
    <text evidence="17">The sequence shown here is derived from an EMBL/GenBank/DDBJ whole genome shotgun (WGS) entry which is preliminary data.</text>
</comment>
<evidence type="ECO:0000256" key="10">
    <source>
        <dbReference type="ARBA" id="ARBA00023136"/>
    </source>
</evidence>
<sequence length="484" mass="52612">MFTMVTSAMAQDIPSSSPSGTLQSTLLAVEVTAPADRYEKPASRTATRTNTPSLLTAQSIQIVPRTLIDDQAALTLDDAVRNVSGVQYDFGFNGAMQPLLILRGFPNTSMTASGSMSGSSSYYLDGSKVMGVPIDMANVQSVEVVKGPGSVLYGRSEPGGLVNVVTKQISSVSERSFEQTVGQRGMARTAIAASGMLSRNEAMRGRIAAAYYTANSIRDGVVDRLGSFTGSLAWVPNLDTNITAIVDHSRNRYRTDMGIPAFGDRPARLPWSRQYNDSPYLSSANTTSVKVDVTRQLDESWQVRSRLLHLDSHTSEMDIYPYRGDFGMGTRPSETCPGSGTPMCRYYFGVRPDGRYRISHANIDLTGKSQTGAISHTVLIGIDTYRTGKTGATYMEQIESVDVFHPSPGDTRGLDIRSASTDGEDYSHWRSGYVQDQIALGQRVFVTAALRRDRTNAVFGGASTRPNRIIHDTSPRCGMAVRTR</sequence>
<dbReference type="InterPro" id="IPR037066">
    <property type="entry name" value="Plug_dom_sf"/>
</dbReference>
<dbReference type="Proteomes" id="UP000190559">
    <property type="component" value="Unassembled WGS sequence"/>
</dbReference>
<dbReference type="GO" id="GO:0015344">
    <property type="term" value="F:siderophore uptake transmembrane transporter activity"/>
    <property type="evidence" value="ECO:0007669"/>
    <property type="project" value="TreeGrafter"/>
</dbReference>
<comment type="subcellular location">
    <subcellularLocation>
        <location evidence="1 12">Cell outer membrane</location>
        <topology evidence="1 12">Multi-pass membrane protein</topology>
    </subcellularLocation>
</comment>
<feature type="region of interest" description="Disordered" evidence="14">
    <location>
        <begin position="1"/>
        <end position="21"/>
    </location>
</feature>
<dbReference type="InterPro" id="IPR000531">
    <property type="entry name" value="Beta-barrel_TonB"/>
</dbReference>
<dbReference type="SUPFAM" id="SSF56935">
    <property type="entry name" value="Porins"/>
    <property type="match status" value="1"/>
</dbReference>
<evidence type="ECO:0000256" key="3">
    <source>
        <dbReference type="ARBA" id="ARBA00022452"/>
    </source>
</evidence>
<evidence type="ECO:0000256" key="13">
    <source>
        <dbReference type="RuleBase" id="RU003357"/>
    </source>
</evidence>
<keyword evidence="9 13" id="KW-0798">TonB box</keyword>
<keyword evidence="5 12" id="KW-0812">Transmembrane</keyword>
<dbReference type="InterPro" id="IPR012910">
    <property type="entry name" value="Plug_dom"/>
</dbReference>
<evidence type="ECO:0000259" key="16">
    <source>
        <dbReference type="Pfam" id="PF07715"/>
    </source>
</evidence>
<evidence type="ECO:0000313" key="18">
    <source>
        <dbReference type="Proteomes" id="UP000190559"/>
    </source>
</evidence>
<evidence type="ECO:0000313" key="17">
    <source>
        <dbReference type="EMBL" id="OOW67814.1"/>
    </source>
</evidence>
<dbReference type="Gene3D" id="2.170.130.10">
    <property type="entry name" value="TonB-dependent receptor, plug domain"/>
    <property type="match status" value="1"/>
</dbReference>
<reference evidence="17 18" key="1">
    <citation type="submission" date="2015-12" db="EMBL/GenBank/DDBJ databases">
        <authorList>
            <person name="Shamseldin A."/>
            <person name="Moawad H."/>
            <person name="Abd El-Rahim W.M."/>
            <person name="Sadowsky M.J."/>
        </authorList>
    </citation>
    <scope>NUCLEOTIDE SEQUENCE [LARGE SCALE GENOMIC DNA]</scope>
    <source>
        <strain evidence="17 18">LMG9050</strain>
    </source>
</reference>
<evidence type="ECO:0000256" key="1">
    <source>
        <dbReference type="ARBA" id="ARBA00004571"/>
    </source>
</evidence>
<dbReference type="GO" id="GO:0009279">
    <property type="term" value="C:cell outer membrane"/>
    <property type="evidence" value="ECO:0007669"/>
    <property type="project" value="UniProtKB-SubCell"/>
</dbReference>
<dbReference type="Pfam" id="PF07715">
    <property type="entry name" value="Plug"/>
    <property type="match status" value="1"/>
</dbReference>
<evidence type="ECO:0000256" key="9">
    <source>
        <dbReference type="ARBA" id="ARBA00023077"/>
    </source>
</evidence>
<dbReference type="PANTHER" id="PTHR32552:SF68">
    <property type="entry name" value="FERRICHROME OUTER MEMBRANE TRANSPORTER_PHAGE RECEPTOR"/>
    <property type="match status" value="1"/>
</dbReference>
<evidence type="ECO:0000256" key="2">
    <source>
        <dbReference type="ARBA" id="ARBA00022448"/>
    </source>
</evidence>
<dbReference type="EMBL" id="LOJW01000034">
    <property type="protein sequence ID" value="OOW67814.1"/>
    <property type="molecule type" value="Genomic_DNA"/>
</dbReference>
<accession>A0A1T1NWT5</accession>
<evidence type="ECO:0000256" key="4">
    <source>
        <dbReference type="ARBA" id="ARBA00022496"/>
    </source>
</evidence>
<proteinExistence type="inferred from homology"/>
<evidence type="ECO:0000256" key="5">
    <source>
        <dbReference type="ARBA" id="ARBA00022692"/>
    </source>
</evidence>
<organism evidence="17 18">
    <name type="scientific">Xanthomonas axonopodis pv. melhusii</name>
    <dbReference type="NCBI Taxonomy" id="487834"/>
    <lineage>
        <taxon>Bacteria</taxon>
        <taxon>Pseudomonadati</taxon>
        <taxon>Pseudomonadota</taxon>
        <taxon>Gammaproteobacteria</taxon>
        <taxon>Lysobacterales</taxon>
        <taxon>Lysobacteraceae</taxon>
        <taxon>Xanthomonas</taxon>
    </lineage>
</organism>
<keyword evidence="3 12" id="KW-1134">Transmembrane beta strand</keyword>
<dbReference type="PROSITE" id="PS52016">
    <property type="entry name" value="TONB_DEPENDENT_REC_3"/>
    <property type="match status" value="1"/>
</dbReference>
<dbReference type="Pfam" id="PF00593">
    <property type="entry name" value="TonB_dep_Rec_b-barrel"/>
    <property type="match status" value="1"/>
</dbReference>
<keyword evidence="7" id="KW-0408">Iron</keyword>